<accession>A0ABS3U8I1</accession>
<dbReference type="Proteomes" id="UP000681341">
    <property type="component" value="Unassembled WGS sequence"/>
</dbReference>
<reference evidence="2 3" key="1">
    <citation type="submission" date="2021-03" db="EMBL/GenBank/DDBJ databases">
        <title>Glycomyces sp. nov., a novel actinomycete isolated from soil.</title>
        <authorList>
            <person name="Yang X."/>
            <person name="Xu X."/>
        </authorList>
    </citation>
    <scope>NUCLEOTIDE SEQUENCE [LARGE SCALE GENOMIC DNA]</scope>
    <source>
        <strain evidence="2 3">NEAU-S30</strain>
    </source>
</reference>
<dbReference type="Pfam" id="PF08592">
    <property type="entry name" value="Anthrone_oxy"/>
    <property type="match status" value="1"/>
</dbReference>
<organism evidence="2 3">
    <name type="scientific">Glycomyces niveus</name>
    <dbReference type="NCBI Taxonomy" id="2820287"/>
    <lineage>
        <taxon>Bacteria</taxon>
        <taxon>Bacillati</taxon>
        <taxon>Actinomycetota</taxon>
        <taxon>Actinomycetes</taxon>
        <taxon>Glycomycetales</taxon>
        <taxon>Glycomycetaceae</taxon>
        <taxon>Glycomyces</taxon>
    </lineage>
</organism>
<evidence type="ECO:0000313" key="3">
    <source>
        <dbReference type="Proteomes" id="UP000681341"/>
    </source>
</evidence>
<proteinExistence type="predicted"/>
<dbReference type="EMBL" id="JAGFNP010000012">
    <property type="protein sequence ID" value="MBO3735084.1"/>
    <property type="molecule type" value="Genomic_DNA"/>
</dbReference>
<feature type="transmembrane region" description="Helical" evidence="1">
    <location>
        <begin position="87"/>
        <end position="105"/>
    </location>
</feature>
<evidence type="ECO:0000256" key="1">
    <source>
        <dbReference type="SAM" id="Phobius"/>
    </source>
</evidence>
<keyword evidence="1" id="KW-1133">Transmembrane helix</keyword>
<dbReference type="RefSeq" id="WP_208498710.1">
    <property type="nucleotide sequence ID" value="NZ_JAGFNP010000012.1"/>
</dbReference>
<protein>
    <submittedName>
        <fullName evidence="2">DUF1772 domain-containing protein</fullName>
    </submittedName>
</protein>
<sequence>MRLLQLLSLLASVLSVGLMAGLFTGFSYAVMPGLKILDDRGWIAGMQSINRVILNGWFMTAFLGSVLFTAAALALNWFSGDRAASPWLLLALVLALVMFIGTIAVNVPMNDRLEAAGDPAQIADPAALRASIESRWIAWNTVRGVAALLSLLALAWALVVHGRSGS</sequence>
<name>A0ABS3U8I1_9ACTN</name>
<comment type="caution">
    <text evidence="2">The sequence shown here is derived from an EMBL/GenBank/DDBJ whole genome shotgun (WGS) entry which is preliminary data.</text>
</comment>
<keyword evidence="3" id="KW-1185">Reference proteome</keyword>
<gene>
    <name evidence="2" type="ORF">J5V16_19815</name>
</gene>
<dbReference type="InterPro" id="IPR013901">
    <property type="entry name" value="Anthrone_oxy"/>
</dbReference>
<feature type="transmembrane region" description="Helical" evidence="1">
    <location>
        <begin position="137"/>
        <end position="160"/>
    </location>
</feature>
<keyword evidence="1" id="KW-0472">Membrane</keyword>
<feature type="transmembrane region" description="Helical" evidence="1">
    <location>
        <begin position="56"/>
        <end position="75"/>
    </location>
</feature>
<keyword evidence="1" id="KW-0812">Transmembrane</keyword>
<evidence type="ECO:0000313" key="2">
    <source>
        <dbReference type="EMBL" id="MBO3735084.1"/>
    </source>
</evidence>